<dbReference type="Pfam" id="PF13508">
    <property type="entry name" value="Acetyltransf_7"/>
    <property type="match status" value="1"/>
</dbReference>
<dbReference type="SUPFAM" id="SSF55729">
    <property type="entry name" value="Acyl-CoA N-acyltransferases (Nat)"/>
    <property type="match status" value="1"/>
</dbReference>
<dbReference type="PANTHER" id="PTHR42791:SF1">
    <property type="entry name" value="N-ACETYLTRANSFERASE DOMAIN-CONTAINING PROTEIN"/>
    <property type="match status" value="1"/>
</dbReference>
<keyword evidence="3" id="KW-1185">Reference proteome</keyword>
<dbReference type="eggNOG" id="COG3153">
    <property type="taxonomic scope" value="Bacteria"/>
</dbReference>
<organism evidence="2 3">
    <name type="scientific">Salinispora tropica (strain ATCC BAA-916 / DSM 44818 / JCM 13857 / NBRC 105044 / CNB-440)</name>
    <dbReference type="NCBI Taxonomy" id="369723"/>
    <lineage>
        <taxon>Bacteria</taxon>
        <taxon>Bacillati</taxon>
        <taxon>Actinomycetota</taxon>
        <taxon>Actinomycetes</taxon>
        <taxon>Micromonosporales</taxon>
        <taxon>Micromonosporaceae</taxon>
        <taxon>Salinispora</taxon>
    </lineage>
</organism>
<gene>
    <name evidence="2" type="ordered locus">Strop_2400</name>
</gene>
<evidence type="ECO:0000313" key="2">
    <source>
        <dbReference type="EMBL" id="ABP54847.1"/>
    </source>
</evidence>
<dbReference type="EMBL" id="CP000667">
    <property type="protein sequence ID" value="ABP54847.1"/>
    <property type="molecule type" value="Genomic_DNA"/>
</dbReference>
<dbReference type="Gene3D" id="3.40.630.30">
    <property type="match status" value="1"/>
</dbReference>
<accession>A4X7J7</accession>
<proteinExistence type="predicted"/>
<dbReference type="InterPro" id="IPR000182">
    <property type="entry name" value="GNAT_dom"/>
</dbReference>
<dbReference type="AlphaFoldDB" id="A4X7J7"/>
<evidence type="ECO:0000259" key="1">
    <source>
        <dbReference type="PROSITE" id="PS51186"/>
    </source>
</evidence>
<dbReference type="HOGENOM" id="CLU_060131_7_2_11"/>
<dbReference type="GO" id="GO:0016747">
    <property type="term" value="F:acyltransferase activity, transferring groups other than amino-acyl groups"/>
    <property type="evidence" value="ECO:0007669"/>
    <property type="project" value="InterPro"/>
</dbReference>
<evidence type="ECO:0000313" key="3">
    <source>
        <dbReference type="Proteomes" id="UP000000235"/>
    </source>
</evidence>
<dbReference type="InterPro" id="IPR016181">
    <property type="entry name" value="Acyl_CoA_acyltransferase"/>
</dbReference>
<dbReference type="Proteomes" id="UP000000235">
    <property type="component" value="Chromosome"/>
</dbReference>
<reference evidence="3" key="1">
    <citation type="journal article" date="2007" name="Proc. Natl. Acad. Sci. U.S.A.">
        <title>Genome sequencing reveals complex secondary metabolome in the marine actinomycete Salinispora tropica.</title>
        <authorList>
            <person name="Udwary D.W."/>
            <person name="Zeigler L."/>
            <person name="Asolkar R.N."/>
            <person name="Singan V."/>
            <person name="Lapidus A."/>
            <person name="Fenical W."/>
            <person name="Jensen P.R."/>
            <person name="Moore B.S."/>
        </authorList>
    </citation>
    <scope>NUCLEOTIDE SEQUENCE [LARGE SCALE GENOMIC DNA]</scope>
    <source>
        <strain evidence="3">ATCC BAA-916 / DSM 44818 / CNB-440</strain>
    </source>
</reference>
<protein>
    <recommendedName>
        <fullName evidence="1">N-acetyltransferase domain-containing protein</fullName>
    </recommendedName>
</protein>
<dbReference type="InterPro" id="IPR052523">
    <property type="entry name" value="Trichothecene_AcTrans"/>
</dbReference>
<dbReference type="PANTHER" id="PTHR42791">
    <property type="entry name" value="GNAT FAMILY ACETYLTRANSFERASE"/>
    <property type="match status" value="1"/>
</dbReference>
<name>A4X7J7_SALTO</name>
<sequence length="215" mass="22703">MRGSPSGSEQMGRVFVEVRRIGPELVEAAAGVLAEAFDGYSWTGWTVGADRHRERLAGLFAVTLTAVGMPYGDVWAALDAHGRPQAVAVWLRSDRPVPDEVWADVATADAEYAGDRHPAMLAAEEACAPLRTAEPAFLLATVGVRPTGQGGGVGSRLLRPGLVEADRAGLPATLETSASANLRFYRRLGFEVTGEVTVPGGGPQVWAMRRPPGSV</sequence>
<feature type="domain" description="N-acetyltransferase" evidence="1">
    <location>
        <begin position="73"/>
        <end position="211"/>
    </location>
</feature>
<dbReference type="PROSITE" id="PS51186">
    <property type="entry name" value="GNAT"/>
    <property type="match status" value="1"/>
</dbReference>
<dbReference type="STRING" id="369723.Strop_2400"/>
<dbReference type="KEGG" id="stp:Strop_2400"/>